<evidence type="ECO:0000256" key="5">
    <source>
        <dbReference type="SAM" id="MobiDB-lite"/>
    </source>
</evidence>
<proteinExistence type="predicted"/>
<accession>A0ABY9U913</accession>
<dbReference type="InterPro" id="IPR013517">
    <property type="entry name" value="FG-GAP"/>
</dbReference>
<evidence type="ECO:0000313" key="7">
    <source>
        <dbReference type="Proteomes" id="UP001249394"/>
    </source>
</evidence>
<gene>
    <name evidence="6" type="ORF">RI060_19365</name>
</gene>
<evidence type="ECO:0000256" key="3">
    <source>
        <dbReference type="ARBA" id="ARBA00022801"/>
    </source>
</evidence>
<dbReference type="PANTHER" id="PTHR23221">
    <property type="entry name" value="GLYCOSYLPHOSPHATIDYLINOSITOL PHOSPHOLIPASE D"/>
    <property type="match status" value="1"/>
</dbReference>
<dbReference type="SUPFAM" id="SSF69318">
    <property type="entry name" value="Integrin alpha N-terminal domain"/>
    <property type="match status" value="1"/>
</dbReference>
<evidence type="ECO:0000256" key="4">
    <source>
        <dbReference type="ARBA" id="ARBA00023180"/>
    </source>
</evidence>
<organism evidence="6 7">
    <name type="scientific">Streptomyces violaceus</name>
    <name type="common">Streptomyces venezuelae</name>
    <dbReference type="NCBI Taxonomy" id="1936"/>
    <lineage>
        <taxon>Bacteria</taxon>
        <taxon>Bacillati</taxon>
        <taxon>Actinomycetota</taxon>
        <taxon>Actinomycetes</taxon>
        <taxon>Kitasatosporales</taxon>
        <taxon>Streptomycetaceae</taxon>
        <taxon>Streptomyces</taxon>
    </lineage>
</organism>
<feature type="compositionally biased region" description="Basic residues" evidence="5">
    <location>
        <begin position="1"/>
        <end position="13"/>
    </location>
</feature>
<protein>
    <submittedName>
        <fullName evidence="6">FG-GAP-like repeat-containing protein</fullName>
    </submittedName>
</protein>
<evidence type="ECO:0000313" key="6">
    <source>
        <dbReference type="EMBL" id="WND19379.1"/>
    </source>
</evidence>
<dbReference type="EMBL" id="CP134213">
    <property type="protein sequence ID" value="WND19379.1"/>
    <property type="molecule type" value="Genomic_DNA"/>
</dbReference>
<feature type="region of interest" description="Disordered" evidence="5">
    <location>
        <begin position="1"/>
        <end position="122"/>
    </location>
</feature>
<keyword evidence="2" id="KW-0677">Repeat</keyword>
<dbReference type="Gene3D" id="2.130.10.130">
    <property type="entry name" value="Integrin alpha, N-terminal"/>
    <property type="match status" value="3"/>
</dbReference>
<dbReference type="InterPro" id="IPR028994">
    <property type="entry name" value="Integrin_alpha_N"/>
</dbReference>
<keyword evidence="1" id="KW-0732">Signal</keyword>
<reference evidence="6 7" key="1">
    <citation type="submission" date="2023-09" db="EMBL/GenBank/DDBJ databases">
        <title>The genome sequence of Streptomyces anthocyanicus.</title>
        <authorList>
            <person name="Mo P."/>
        </authorList>
    </citation>
    <scope>NUCLEOTIDE SEQUENCE [LARGE SCALE GENOMIC DNA]</scope>
    <source>
        <strain evidence="6 7">JCM 4387</strain>
    </source>
</reference>
<dbReference type="PROSITE" id="PS51470">
    <property type="entry name" value="FG_GAP"/>
    <property type="match status" value="3"/>
</dbReference>
<feature type="compositionally biased region" description="Basic and acidic residues" evidence="5">
    <location>
        <begin position="32"/>
        <end position="71"/>
    </location>
</feature>
<name>A0ABY9U913_STRVL</name>
<sequence>MPARHPACRRRLPHAAAPAPATPAEASAPAPRPRDGHRPGRADGRVDGRVTHARDRRHGDDRHHYGYDRQGHAPFPDDPDAPGLRQHRLTCRTPRAPALPPPHRDRPCSQARPTPPLPTRSPALRTRTLLLAAGLTTGLLTTALPAGTAVAAPSGLAGDFNGDGYRDVAIGAMSADVGSVQSAGAVVVLYGSSSGVSAARKTVITQNSAGVPGAAEYGDRFGNSLAAGDLDRDGYSDLVVGAQYEAIGDRDGVGSATVIWGGKNGLSGGKGLPQPSTLSEWGGFSSGVATGDFDGDGATDVTITGQSRTRLYKGPFTRTNGPASHTSIGEFGSTYEVFAGDMSGDGAAERVYPFLVDGDEGGEISYHRWTGTKYARTYLPQADGEKGTIADVNGDGYGDLVLGDYQDPRPARPTGHKGGQITVWYGGPTGPDPAQTPTVIHQDTAGVPGSGESDDLFGSAVGAGDVNGDGYADIAVGAWAEDIGTVEDAGSVTILFGSASGLSGKGAKSYSQDTAGVPGSNETMDAFGMTVRLVDLDKNGRADLVSGAGYENGYGAVTVLRGSASGLTPSGSKFLSARDVSLKGGADFAWAIAQ</sequence>
<dbReference type="Pfam" id="PF01839">
    <property type="entry name" value="FG-GAP"/>
    <property type="match status" value="4"/>
</dbReference>
<evidence type="ECO:0000256" key="1">
    <source>
        <dbReference type="ARBA" id="ARBA00022729"/>
    </source>
</evidence>
<keyword evidence="3" id="KW-0378">Hydrolase</keyword>
<keyword evidence="7" id="KW-1185">Reference proteome</keyword>
<evidence type="ECO:0000256" key="2">
    <source>
        <dbReference type="ARBA" id="ARBA00022737"/>
    </source>
</evidence>
<dbReference type="Pfam" id="PF13517">
    <property type="entry name" value="FG-GAP_3"/>
    <property type="match status" value="1"/>
</dbReference>
<dbReference type="InterPro" id="IPR013519">
    <property type="entry name" value="Int_alpha_beta-p"/>
</dbReference>
<keyword evidence="4" id="KW-0325">Glycoprotein</keyword>
<dbReference type="SMART" id="SM00191">
    <property type="entry name" value="Int_alpha"/>
    <property type="match status" value="6"/>
</dbReference>
<feature type="compositionally biased region" description="Low complexity" evidence="5">
    <location>
        <begin position="14"/>
        <end position="29"/>
    </location>
</feature>
<dbReference type="Proteomes" id="UP001249394">
    <property type="component" value="Chromosome"/>
</dbReference>
<dbReference type="PANTHER" id="PTHR23221:SF7">
    <property type="entry name" value="PHOSPHATIDYLINOSITOL-GLYCAN-SPECIFIC PHOSPHOLIPASE D"/>
    <property type="match status" value="1"/>
</dbReference>